<keyword evidence="2" id="KW-1185">Reference proteome</keyword>
<dbReference type="EMBL" id="CM056741">
    <property type="protein sequence ID" value="KAJ8687876.1"/>
    <property type="molecule type" value="Genomic_DNA"/>
</dbReference>
<evidence type="ECO:0000313" key="2">
    <source>
        <dbReference type="Proteomes" id="UP001239111"/>
    </source>
</evidence>
<protein>
    <submittedName>
        <fullName evidence="1">Uncharacterized protein</fullName>
    </submittedName>
</protein>
<reference evidence="1" key="1">
    <citation type="submission" date="2023-04" db="EMBL/GenBank/DDBJ databases">
        <title>A chromosome-level genome assembly of the parasitoid wasp Eretmocerus hayati.</title>
        <authorList>
            <person name="Zhong Y."/>
            <person name="Liu S."/>
            <person name="Liu Y."/>
        </authorList>
    </citation>
    <scope>NUCLEOTIDE SEQUENCE</scope>
    <source>
        <strain evidence="1">ZJU_SS_LIU_2023</strain>
    </source>
</reference>
<evidence type="ECO:0000313" key="1">
    <source>
        <dbReference type="EMBL" id="KAJ8687876.1"/>
    </source>
</evidence>
<accession>A0ACC2PWG5</accession>
<comment type="caution">
    <text evidence="1">The sequence shown here is derived from an EMBL/GenBank/DDBJ whole genome shotgun (WGS) entry which is preliminary data.</text>
</comment>
<name>A0ACC2PWG5_9HYME</name>
<dbReference type="Proteomes" id="UP001239111">
    <property type="component" value="Chromosome 1"/>
</dbReference>
<sequence length="468" mass="51524">MDNKTALKLLKEEEYHVNYLTKFVGSPAFRDRIPKDEDPKLYYGDCPLERDCDFKFTPGEKAIILKIFDIVDEIPETEWEKMEKSVKITKLYSSLPPAAVASPPLLFEREKEVGRICKAIGNLAIIREIFEERLSDFLEEIFIDAYVNDAGEIVGVVKCPDSQPLLVSSPGSEKAPEQPTVTEPINNESSDTSGTHKLPPKNSEIMDSTSGQDQLEDEFVQPDIEQVAEQVSEPHSDQSSEPESEQDSEQLSGEISEESSDESLEQNSKEKSEQKLDQIESRIESSFGLAENLTTQSGGNNFDESSFQEKLPSFKLGNDSGIGEMNESVTLADLLTDLNTQFELVALKPPSAAMITVVTALLLTWFDFVKSQPITDPRLLRIDLIIEQSSSQRNMRGSRPFSSLISPPVQSTNDLDFLAPGGSLTSGGKITEPSSFPLTSAIGNPGGGKKRSQTSGSNELNNESPKMG</sequence>
<organism evidence="1 2">
    <name type="scientific">Eretmocerus hayati</name>
    <dbReference type="NCBI Taxonomy" id="131215"/>
    <lineage>
        <taxon>Eukaryota</taxon>
        <taxon>Metazoa</taxon>
        <taxon>Ecdysozoa</taxon>
        <taxon>Arthropoda</taxon>
        <taxon>Hexapoda</taxon>
        <taxon>Insecta</taxon>
        <taxon>Pterygota</taxon>
        <taxon>Neoptera</taxon>
        <taxon>Endopterygota</taxon>
        <taxon>Hymenoptera</taxon>
        <taxon>Apocrita</taxon>
        <taxon>Proctotrupomorpha</taxon>
        <taxon>Chalcidoidea</taxon>
        <taxon>Aphelinidae</taxon>
        <taxon>Aphelininae</taxon>
        <taxon>Eretmocerus</taxon>
    </lineage>
</organism>
<gene>
    <name evidence="1" type="ORF">QAD02_023671</name>
</gene>
<proteinExistence type="predicted"/>